<proteinExistence type="predicted"/>
<name>A0A0N8KQE0_9EURY</name>
<reference evidence="1 2" key="1">
    <citation type="submission" date="2015-09" db="EMBL/GenBank/DDBJ databases">
        <title>A metagenomics-based metabolic model of nitrate-dependent anaerobic oxidation of methane by Methanoperedens-like archaea.</title>
        <authorList>
            <person name="Arshad A."/>
            <person name="Speth D.R."/>
            <person name="De Graaf R.M."/>
            <person name="Op Den Camp H.J."/>
            <person name="Jetten M.S."/>
            <person name="Welte C.U."/>
        </authorList>
    </citation>
    <scope>NUCLEOTIDE SEQUENCE [LARGE SCALE GENOMIC DNA]</scope>
</reference>
<gene>
    <name evidence="1" type="ORF">MPEBLZ_03560</name>
</gene>
<evidence type="ECO:0000313" key="2">
    <source>
        <dbReference type="Proteomes" id="UP000050360"/>
    </source>
</evidence>
<organism evidence="1 2">
    <name type="scientific">Candidatus Methanoperedens nitratireducens</name>
    <dbReference type="NCBI Taxonomy" id="1392998"/>
    <lineage>
        <taxon>Archaea</taxon>
        <taxon>Methanobacteriati</taxon>
        <taxon>Methanobacteriota</taxon>
        <taxon>Stenosarchaea group</taxon>
        <taxon>Methanomicrobia</taxon>
        <taxon>Methanosarcinales</taxon>
        <taxon>ANME-2 cluster</taxon>
        <taxon>Candidatus Methanoperedentaceae</taxon>
        <taxon>Candidatus Methanoperedens</taxon>
    </lineage>
</organism>
<dbReference type="EMBL" id="LKCM01000289">
    <property type="protein sequence ID" value="KPQ41874.1"/>
    <property type="molecule type" value="Genomic_DNA"/>
</dbReference>
<protein>
    <submittedName>
        <fullName evidence="1">Uncharacterized protein</fullName>
    </submittedName>
</protein>
<accession>A0A0N8KQE0</accession>
<dbReference type="Proteomes" id="UP000050360">
    <property type="component" value="Unassembled WGS sequence"/>
</dbReference>
<evidence type="ECO:0000313" key="1">
    <source>
        <dbReference type="EMBL" id="KPQ41874.1"/>
    </source>
</evidence>
<dbReference type="AlphaFoldDB" id="A0A0N8KQE0"/>
<comment type="caution">
    <text evidence="1">The sequence shown here is derived from an EMBL/GenBank/DDBJ whole genome shotgun (WGS) entry which is preliminary data.</text>
</comment>
<sequence length="69" mass="8051">MKVKYSKLPQNPQFAYISFELEIRSSLYDNYDIVISILLYIFASDNVSDKCHTSGVQKAYTCMRFDELV</sequence>